<evidence type="ECO:0000313" key="3">
    <source>
        <dbReference type="EMBL" id="CAE0607529.1"/>
    </source>
</evidence>
<keyword evidence="1" id="KW-1133">Transmembrane helix</keyword>
<dbReference type="SUPFAM" id="SSF55073">
    <property type="entry name" value="Nucleotide cyclase"/>
    <property type="match status" value="2"/>
</dbReference>
<sequence>MARALAMATAMANFAWAMKAVPSRKCREMLYLDEGCEAEALLQAEFAEKSCTPVQGFGSWKFETTPKDLLGVAYLDDTCDVPIPLPGFVWTGYSASLRECAGPRYFELNVVNGTHLVTQDFAEDNCSITLDEEIVQLETCQNCLFCTTLTTMYVWAQGNTDGTVDVRFYDDPDCTQLQGELLNAPTDECRPTTRRIICTTLGGCVYIRGSCFQEVCPSLVELKRTYGSAELASCIAEDPEQKVNAVEMDALAVELEEFPVDLGLEEGLLQGLNLLNGLFEKGFSNPALFFCQADDFVQAINCMNNETRNENSPWHRYCVNLTEEEKELGGIGTIASRELFGNFSLFRVAFDEDNLILTETDGLWRITPFLCTSRPWYNVQQCNDPLGTTCLYEFAGVSTFGLSQFTGYGSNASSPTCGVVATDVSPVVVNRCVTRLVEELSSDSDLTLILAIVVPVVSVALLLALYIYRRHRMNDQQVIARFKRKFAPGTVKNLTALRLLGLEEMEAPDISLVSTDVKGSTRLWEQDPGMVNRATHVHDAAIRRLMSKYFGYEVRTEGDSFLIAFHSAEDALGFCLGCQLELLTCDWPIELESSQGACSVYFQDSLIFRGMRVRMAIATGPFANIATNALTKRLEYTGEVMERVKLLESFADGGQIVMDSETHQTILNINDDVLQHKRKGKSMCFPSLSSKDCCTSFHQRRRTLSFSKLEGELSPIFMDLGIFLPKDRYTPDEHASFLDGSSEPCGVEVIQVLPRKILARAVYFEASDKFSRLQPGFFDAPMAREGFLCALERLKTGAAPSPDTSAYSIVENETSLKESAFTVCIVFSSMKITHASMFGNEKAEQYVFQLYQKLVRETLPLYNGYECQLVDSIFMLAFFTLESAVLWSLQLQHVVGLANQELKAHFKSYTASKELKKQVSWSASRGIPSGERFLTSCREGLYFDVQLGLFRGSPAEVFPHGSSGRADYFGRVVNRAARFQATAYVGSLFLPTTLMDEFFDTPLHKRHEKEGISHILVDVQECDPGSFQFKGLSTAMDVSSLIACQKTKLVDAAMRTGGKNSQVRKEKGWLKTHTGMVLYDLTKKVSKILEQMQTTQTE</sequence>
<reference evidence="3" key="1">
    <citation type="submission" date="2021-01" db="EMBL/GenBank/DDBJ databases">
        <authorList>
            <person name="Corre E."/>
            <person name="Pelletier E."/>
            <person name="Niang G."/>
            <person name="Scheremetjew M."/>
            <person name="Finn R."/>
            <person name="Kale V."/>
            <person name="Holt S."/>
            <person name="Cochrane G."/>
            <person name="Meng A."/>
            <person name="Brown T."/>
            <person name="Cohen L."/>
        </authorList>
    </citation>
    <scope>NUCLEOTIDE SEQUENCE</scope>
    <source>
        <strain evidence="3">CCMP1897</strain>
    </source>
</reference>
<dbReference type="Pfam" id="PF00211">
    <property type="entry name" value="Guanylate_cyc"/>
    <property type="match status" value="1"/>
</dbReference>
<dbReference type="GO" id="GO:0009190">
    <property type="term" value="P:cyclic nucleotide biosynthetic process"/>
    <property type="evidence" value="ECO:0007669"/>
    <property type="project" value="InterPro"/>
</dbReference>
<dbReference type="PANTHER" id="PTHR43081:SF1">
    <property type="entry name" value="ADENYLATE CYCLASE, TERMINAL-DIFFERENTIATION SPECIFIC"/>
    <property type="match status" value="1"/>
</dbReference>
<feature type="domain" description="Guanylate cyclase" evidence="2">
    <location>
        <begin position="511"/>
        <end position="648"/>
    </location>
</feature>
<gene>
    <name evidence="3" type="ORF">PSAL00342_LOCUS1346</name>
</gene>
<proteinExistence type="predicted"/>
<organism evidence="3">
    <name type="scientific">Picocystis salinarum</name>
    <dbReference type="NCBI Taxonomy" id="88271"/>
    <lineage>
        <taxon>Eukaryota</taxon>
        <taxon>Viridiplantae</taxon>
        <taxon>Chlorophyta</taxon>
        <taxon>Picocystophyceae</taxon>
        <taxon>Picocystales</taxon>
        <taxon>Picocystaceae</taxon>
        <taxon>Picocystis</taxon>
    </lineage>
</organism>
<dbReference type="SMART" id="SM00044">
    <property type="entry name" value="CYCc"/>
    <property type="match status" value="1"/>
</dbReference>
<name>A0A7S3XCP8_9CHLO</name>
<dbReference type="InterPro" id="IPR050697">
    <property type="entry name" value="Adenylyl/Guanylyl_Cyclase_3/4"/>
</dbReference>
<dbReference type="EMBL" id="HBIS01001529">
    <property type="protein sequence ID" value="CAE0607529.1"/>
    <property type="molecule type" value="Transcribed_RNA"/>
</dbReference>
<feature type="transmembrane region" description="Helical" evidence="1">
    <location>
        <begin position="446"/>
        <end position="468"/>
    </location>
</feature>
<evidence type="ECO:0000259" key="2">
    <source>
        <dbReference type="PROSITE" id="PS50125"/>
    </source>
</evidence>
<accession>A0A7S3XCP8</accession>
<dbReference type="AlphaFoldDB" id="A0A7S3XCP8"/>
<dbReference type="GO" id="GO:0035556">
    <property type="term" value="P:intracellular signal transduction"/>
    <property type="evidence" value="ECO:0007669"/>
    <property type="project" value="InterPro"/>
</dbReference>
<protein>
    <recommendedName>
        <fullName evidence="2">Guanylate cyclase domain-containing protein</fullName>
    </recommendedName>
</protein>
<keyword evidence="1" id="KW-0812">Transmembrane</keyword>
<dbReference type="Gene3D" id="3.30.70.1230">
    <property type="entry name" value="Nucleotide cyclase"/>
    <property type="match status" value="2"/>
</dbReference>
<keyword evidence="1" id="KW-0472">Membrane</keyword>
<evidence type="ECO:0000256" key="1">
    <source>
        <dbReference type="SAM" id="Phobius"/>
    </source>
</evidence>
<dbReference type="InterPro" id="IPR001054">
    <property type="entry name" value="A/G_cyclase"/>
</dbReference>
<dbReference type="PROSITE" id="PS50125">
    <property type="entry name" value="GUANYLATE_CYCLASE_2"/>
    <property type="match status" value="1"/>
</dbReference>
<dbReference type="PANTHER" id="PTHR43081">
    <property type="entry name" value="ADENYLATE CYCLASE, TERMINAL-DIFFERENTIATION SPECIFIC-RELATED"/>
    <property type="match status" value="1"/>
</dbReference>
<dbReference type="InterPro" id="IPR029787">
    <property type="entry name" value="Nucleotide_cyclase"/>
</dbReference>
<dbReference type="CDD" id="cd07302">
    <property type="entry name" value="CHD"/>
    <property type="match status" value="1"/>
</dbReference>